<organism evidence="4 5">
    <name type="scientific">Pragia fontium DSM 5563 = ATCC 49100</name>
    <dbReference type="NCBI Taxonomy" id="1122977"/>
    <lineage>
        <taxon>Bacteria</taxon>
        <taxon>Pseudomonadati</taxon>
        <taxon>Pseudomonadota</taxon>
        <taxon>Gammaproteobacteria</taxon>
        <taxon>Enterobacterales</taxon>
        <taxon>Budviciaceae</taxon>
        <taxon>Pragia</taxon>
    </lineage>
</organism>
<dbReference type="InterPro" id="IPR016181">
    <property type="entry name" value="Acyl_CoA_acyltransferase"/>
</dbReference>
<dbReference type="AlphaFoldDB" id="A0AAJ4WDG6"/>
<dbReference type="SUPFAM" id="SSF55729">
    <property type="entry name" value="Acyl-CoA N-acyltransferases (Nat)"/>
    <property type="match status" value="1"/>
</dbReference>
<name>A0AAJ4WDG6_9GAMM</name>
<dbReference type="Proteomes" id="UP000226420">
    <property type="component" value="Unassembled WGS sequence"/>
</dbReference>
<dbReference type="EMBL" id="FOLW01000016">
    <property type="protein sequence ID" value="SFD39926.1"/>
    <property type="molecule type" value="Genomic_DNA"/>
</dbReference>
<dbReference type="GO" id="GO:0016747">
    <property type="term" value="F:acyltransferase activity, transferring groups other than amino-acyl groups"/>
    <property type="evidence" value="ECO:0007669"/>
    <property type="project" value="InterPro"/>
</dbReference>
<sequence length="174" mass="19498">MSADDVIRLASIIDLPILADIERAAAELFPDDVLPAEQRQHTLPQAVLQQAQCEKRLWVAQDTSGLVVGFVLADSVGDWGWIQEISVHPQAGRQGIGRRLMTTAIEWSRQRGCCYVGLTTFEGMAWNAPFYRRLGFRDFVSQPMPAFLRQALADERQWSRSPRVALCYAFGSSS</sequence>
<dbReference type="PANTHER" id="PTHR43800">
    <property type="entry name" value="PEPTIDYL-LYSINE N-ACETYLTRANSFERASE YJAB"/>
    <property type="match status" value="1"/>
</dbReference>
<evidence type="ECO:0000256" key="1">
    <source>
        <dbReference type="ARBA" id="ARBA00022679"/>
    </source>
</evidence>
<reference evidence="4 5" key="1">
    <citation type="submission" date="2016-10" db="EMBL/GenBank/DDBJ databases">
        <authorList>
            <person name="Varghese N."/>
            <person name="Submissions S."/>
        </authorList>
    </citation>
    <scope>NUCLEOTIDE SEQUENCE [LARGE SCALE GENOMIC DNA]</scope>
    <source>
        <strain evidence="4 5">DSM 5563</strain>
    </source>
</reference>
<dbReference type="PROSITE" id="PS51186">
    <property type="entry name" value="GNAT"/>
    <property type="match status" value="1"/>
</dbReference>
<accession>A0AAJ4WDG6</accession>
<gene>
    <name evidence="4" type="ORF">SAMN02745723_11638</name>
</gene>
<keyword evidence="1" id="KW-0808">Transferase</keyword>
<feature type="domain" description="N-acetyltransferase" evidence="3">
    <location>
        <begin position="5"/>
        <end position="154"/>
    </location>
</feature>
<dbReference type="PANTHER" id="PTHR43800:SF1">
    <property type="entry name" value="PEPTIDYL-LYSINE N-ACETYLTRANSFERASE YJAB"/>
    <property type="match status" value="1"/>
</dbReference>
<evidence type="ECO:0000259" key="3">
    <source>
        <dbReference type="PROSITE" id="PS51186"/>
    </source>
</evidence>
<evidence type="ECO:0000313" key="4">
    <source>
        <dbReference type="EMBL" id="SFD39926.1"/>
    </source>
</evidence>
<keyword evidence="2" id="KW-0012">Acyltransferase</keyword>
<protein>
    <submittedName>
        <fullName evidence="4">Acetyltransferase (GNAT) family protein</fullName>
    </submittedName>
</protein>
<dbReference type="Pfam" id="PF00583">
    <property type="entry name" value="Acetyltransf_1"/>
    <property type="match status" value="1"/>
</dbReference>
<dbReference type="CDD" id="cd04301">
    <property type="entry name" value="NAT_SF"/>
    <property type="match status" value="1"/>
</dbReference>
<proteinExistence type="predicted"/>
<evidence type="ECO:0000256" key="2">
    <source>
        <dbReference type="ARBA" id="ARBA00023315"/>
    </source>
</evidence>
<dbReference type="RefSeq" id="WP_074824780.1">
    <property type="nucleotide sequence ID" value="NZ_FOLW01000016.1"/>
</dbReference>
<evidence type="ECO:0000313" key="5">
    <source>
        <dbReference type="Proteomes" id="UP000226420"/>
    </source>
</evidence>
<comment type="caution">
    <text evidence="4">The sequence shown here is derived from an EMBL/GenBank/DDBJ whole genome shotgun (WGS) entry which is preliminary data.</text>
</comment>
<dbReference type="Gene3D" id="3.40.630.30">
    <property type="match status" value="1"/>
</dbReference>
<dbReference type="InterPro" id="IPR000182">
    <property type="entry name" value="GNAT_dom"/>
</dbReference>